<accession>A0A397GTQ7</accession>
<feature type="compositionally biased region" description="Low complexity" evidence="1">
    <location>
        <begin position="16"/>
        <end position="28"/>
    </location>
</feature>
<proteinExistence type="predicted"/>
<feature type="compositionally biased region" description="Polar residues" evidence="1">
    <location>
        <begin position="29"/>
        <end position="41"/>
    </location>
</feature>
<gene>
    <name evidence="2" type="ORF">CDV56_103966</name>
</gene>
<comment type="caution">
    <text evidence="2">The sequence shown here is derived from an EMBL/GenBank/DDBJ whole genome shotgun (WGS) entry which is preliminary data.</text>
</comment>
<name>A0A397GTQ7_ASPTH</name>
<feature type="compositionally biased region" description="Polar residues" evidence="1">
    <location>
        <begin position="228"/>
        <end position="237"/>
    </location>
</feature>
<sequence>MPVGTPSPFRFPPRPGSSARPSTGPTGSQFASTPRFSLSQKPTDRKKAKGEDEINSSDAEESPQSTPLSTARVAPRQRGRELIEDLQEDESCPLTSGLRKAADDISDSETSHSTPPEGAGDLDAAFEALFGPTTKDRRKRRRISLDEAPSTTQPAKRNADMILTSSPEASAPMADPPSSPIPFRTPKQNTPTAASQRIVSAAERTPRPATPASTGPFRPHPRFKMFQPGSSSQSQFTPRLPAAASQLPTPAPQRQKPVFVLPRSPSPSRMDDESMIPTPFSPSSHALRRRGRPRSSTSNYLPGGMASDVRSWILETGTKREQTQKSLNADSREHQNQGPTDLSQYFLVLRIIDVRQSALGSSGPVAFIHGLQVTVPDEPEHSLSQSRKFLLLGPPRPASSQSSRARTQIPELRTGHLVGVFRSLVWEVGLEQVHLNGNVPREETQENEELVSSLGCDTSTEHQEKWLVGMEWELIDQG</sequence>
<dbReference type="RefSeq" id="XP_026613686.1">
    <property type="nucleotide sequence ID" value="XM_026757585.1"/>
</dbReference>
<feature type="region of interest" description="Disordered" evidence="1">
    <location>
        <begin position="1"/>
        <end position="303"/>
    </location>
</feature>
<dbReference type="VEuPathDB" id="FungiDB:CDV56_103966"/>
<dbReference type="GeneID" id="38125940"/>
<evidence type="ECO:0000313" key="2">
    <source>
        <dbReference type="EMBL" id="RHZ53649.1"/>
    </source>
</evidence>
<dbReference type="EMBL" id="NKHU02000121">
    <property type="protein sequence ID" value="RHZ53649.1"/>
    <property type="molecule type" value="Genomic_DNA"/>
</dbReference>
<feature type="compositionally biased region" description="Polar residues" evidence="1">
    <location>
        <begin position="186"/>
        <end position="198"/>
    </location>
</feature>
<organism evidence="2 3">
    <name type="scientific">Aspergillus thermomutatus</name>
    <name type="common">Neosartorya pseudofischeri</name>
    <dbReference type="NCBI Taxonomy" id="41047"/>
    <lineage>
        <taxon>Eukaryota</taxon>
        <taxon>Fungi</taxon>
        <taxon>Dikarya</taxon>
        <taxon>Ascomycota</taxon>
        <taxon>Pezizomycotina</taxon>
        <taxon>Eurotiomycetes</taxon>
        <taxon>Eurotiomycetidae</taxon>
        <taxon>Eurotiales</taxon>
        <taxon>Aspergillaceae</taxon>
        <taxon>Aspergillus</taxon>
        <taxon>Aspergillus subgen. Fumigati</taxon>
    </lineage>
</organism>
<reference evidence="2" key="1">
    <citation type="submission" date="2018-08" db="EMBL/GenBank/DDBJ databases">
        <title>Draft genome sequence of azole-resistant Aspergillus thermomutatus (Neosartorya pseudofischeri) strain HMR AF 39, isolated from a human nasal aspirate.</title>
        <authorList>
            <person name="Parent-Michaud M."/>
            <person name="Dufresne P.J."/>
            <person name="Fournier E."/>
            <person name="Martineau C."/>
            <person name="Moreira S."/>
            <person name="Perkins V."/>
            <person name="De Repentigny L."/>
            <person name="Dufresne S.F."/>
        </authorList>
    </citation>
    <scope>NUCLEOTIDE SEQUENCE [LARGE SCALE GENOMIC DNA]</scope>
    <source>
        <strain evidence="2">HMR AF 39</strain>
    </source>
</reference>
<protein>
    <submittedName>
        <fullName evidence="2">Uncharacterized protein</fullName>
    </submittedName>
</protein>
<dbReference type="AlphaFoldDB" id="A0A397GTQ7"/>
<keyword evidence="3" id="KW-1185">Reference proteome</keyword>
<evidence type="ECO:0000313" key="3">
    <source>
        <dbReference type="Proteomes" id="UP000215305"/>
    </source>
</evidence>
<feature type="compositionally biased region" description="Basic and acidic residues" evidence="1">
    <location>
        <begin position="42"/>
        <end position="52"/>
    </location>
</feature>
<dbReference type="OrthoDB" id="5389296at2759"/>
<evidence type="ECO:0000256" key="1">
    <source>
        <dbReference type="SAM" id="MobiDB-lite"/>
    </source>
</evidence>
<dbReference type="Proteomes" id="UP000215305">
    <property type="component" value="Unassembled WGS sequence"/>
</dbReference>